<proteinExistence type="predicted"/>
<feature type="transmembrane region" description="Helical" evidence="1">
    <location>
        <begin position="131"/>
        <end position="156"/>
    </location>
</feature>
<evidence type="ECO:0000313" key="3">
    <source>
        <dbReference type="Proteomes" id="UP000199611"/>
    </source>
</evidence>
<keyword evidence="1" id="KW-1133">Transmembrane helix</keyword>
<dbReference type="RefSeq" id="WP_143083146.1">
    <property type="nucleotide sequence ID" value="NZ_FOUU01000011.1"/>
</dbReference>
<keyword evidence="1" id="KW-0812">Transmembrane</keyword>
<sequence length="162" mass="18557">MQSLNHRLVSVAFLAFANGTLPELSYAFFMASIPDQIERIGRKKVLRHRGWSHDLALWAFLLALFTWPGLVPPLLFALKGEGLLRFRTWVLIYPGFIHVIMDALTPKGIPVLGKFRLRIPLFSYGKWKEYIFSWVCLGASMMVHASTIVKSLTLLLKRIFIL</sequence>
<dbReference type="OrthoDB" id="5459053at2"/>
<evidence type="ECO:0000313" key="2">
    <source>
        <dbReference type="EMBL" id="SFN03690.1"/>
    </source>
</evidence>
<evidence type="ECO:0000256" key="1">
    <source>
        <dbReference type="SAM" id="Phobius"/>
    </source>
</evidence>
<keyword evidence="1" id="KW-0472">Membrane</keyword>
<keyword evidence="3" id="KW-1185">Reference proteome</keyword>
<dbReference type="Pfam" id="PF04307">
    <property type="entry name" value="YdjM"/>
    <property type="match status" value="1"/>
</dbReference>
<reference evidence="2 3" key="1">
    <citation type="submission" date="2016-10" db="EMBL/GenBank/DDBJ databases">
        <authorList>
            <person name="de Groot N.N."/>
        </authorList>
    </citation>
    <scope>NUCLEOTIDE SEQUENCE [LARGE SCALE GENOMIC DNA]</scope>
    <source>
        <strain evidence="2 3">DSM 9990</strain>
    </source>
</reference>
<feature type="transmembrane region" description="Helical" evidence="1">
    <location>
        <begin position="55"/>
        <end position="78"/>
    </location>
</feature>
<feature type="transmembrane region" description="Helical" evidence="1">
    <location>
        <begin position="90"/>
        <end position="111"/>
    </location>
</feature>
<name>A0A1I4VR80_9BACT</name>
<dbReference type="EMBL" id="FOUU01000011">
    <property type="protein sequence ID" value="SFN03690.1"/>
    <property type="molecule type" value="Genomic_DNA"/>
</dbReference>
<gene>
    <name evidence="2" type="ORF">SAMN05660836_02415</name>
</gene>
<dbReference type="Proteomes" id="UP000199611">
    <property type="component" value="Unassembled WGS sequence"/>
</dbReference>
<accession>A0A1I4VR80</accession>
<organism evidence="2 3">
    <name type="scientific">Thermodesulforhabdus norvegica</name>
    <dbReference type="NCBI Taxonomy" id="39841"/>
    <lineage>
        <taxon>Bacteria</taxon>
        <taxon>Pseudomonadati</taxon>
        <taxon>Thermodesulfobacteriota</taxon>
        <taxon>Syntrophobacteria</taxon>
        <taxon>Syntrophobacterales</taxon>
        <taxon>Thermodesulforhabdaceae</taxon>
        <taxon>Thermodesulforhabdus</taxon>
    </lineage>
</organism>
<protein>
    <recommendedName>
        <fullName evidence="4">Metal-dependent hydrolase</fullName>
    </recommendedName>
</protein>
<dbReference type="InterPro" id="IPR007404">
    <property type="entry name" value="YdjM-like"/>
</dbReference>
<dbReference type="STRING" id="39841.SAMN05660836_02415"/>
<evidence type="ECO:0008006" key="4">
    <source>
        <dbReference type="Google" id="ProtNLM"/>
    </source>
</evidence>
<dbReference type="AlphaFoldDB" id="A0A1I4VR80"/>